<sequence length="212" mass="23198">MIERFCQVISLVIIFSSPTLVGCNSRPTAIEPVEIDADQAGELAIEMHDKDGDGALSSSELQAVPGILNHLEKYDLDEDGMVSSQEITERIELWNDQAMGIRTLDVEVSMDNRPLSGASVRFVPETFLGDGPKPASGMTDSKGFAKISVAVDELPEDLRKARMRGIYGGTYKIEITHPSMNIPSKFNTATTLGEEVARDTIGDWLVLKLQKD</sequence>
<dbReference type="PROSITE" id="PS50222">
    <property type="entry name" value="EF_HAND_2"/>
    <property type="match status" value="1"/>
</dbReference>
<dbReference type="Pfam" id="PF13202">
    <property type="entry name" value="EF-hand_5"/>
    <property type="match status" value="2"/>
</dbReference>
<dbReference type="AlphaFoldDB" id="A0A5C6CFI8"/>
<dbReference type="OrthoDB" id="284933at2"/>
<dbReference type="InterPro" id="IPR011992">
    <property type="entry name" value="EF-hand-dom_pair"/>
</dbReference>
<dbReference type="Proteomes" id="UP000318437">
    <property type="component" value="Unassembled WGS sequence"/>
</dbReference>
<organism evidence="2 3">
    <name type="scientific">Bythopirellula polymerisocia</name>
    <dbReference type="NCBI Taxonomy" id="2528003"/>
    <lineage>
        <taxon>Bacteria</taxon>
        <taxon>Pseudomonadati</taxon>
        <taxon>Planctomycetota</taxon>
        <taxon>Planctomycetia</taxon>
        <taxon>Pirellulales</taxon>
        <taxon>Lacipirellulaceae</taxon>
        <taxon>Bythopirellula</taxon>
    </lineage>
</organism>
<reference evidence="2 3" key="1">
    <citation type="submission" date="2019-02" db="EMBL/GenBank/DDBJ databases">
        <title>Deep-cultivation of Planctomycetes and their phenomic and genomic characterization uncovers novel biology.</title>
        <authorList>
            <person name="Wiegand S."/>
            <person name="Jogler M."/>
            <person name="Boedeker C."/>
            <person name="Pinto D."/>
            <person name="Vollmers J."/>
            <person name="Rivas-Marin E."/>
            <person name="Kohn T."/>
            <person name="Peeters S.H."/>
            <person name="Heuer A."/>
            <person name="Rast P."/>
            <person name="Oberbeckmann S."/>
            <person name="Bunk B."/>
            <person name="Jeske O."/>
            <person name="Meyerdierks A."/>
            <person name="Storesund J.E."/>
            <person name="Kallscheuer N."/>
            <person name="Luecker S."/>
            <person name="Lage O.M."/>
            <person name="Pohl T."/>
            <person name="Merkel B.J."/>
            <person name="Hornburger P."/>
            <person name="Mueller R.-W."/>
            <person name="Bruemmer F."/>
            <person name="Labrenz M."/>
            <person name="Spormann A.M."/>
            <person name="Op Den Camp H."/>
            <person name="Overmann J."/>
            <person name="Amann R."/>
            <person name="Jetten M.S.M."/>
            <person name="Mascher T."/>
            <person name="Medema M.H."/>
            <person name="Devos D.P."/>
            <person name="Kaster A.-K."/>
            <person name="Ovreas L."/>
            <person name="Rohde M."/>
            <person name="Galperin M.Y."/>
            <person name="Jogler C."/>
        </authorList>
    </citation>
    <scope>NUCLEOTIDE SEQUENCE [LARGE SCALE GENOMIC DNA]</scope>
    <source>
        <strain evidence="2 3">Pla144</strain>
    </source>
</reference>
<gene>
    <name evidence="2" type="ORF">Pla144_42560</name>
</gene>
<proteinExistence type="predicted"/>
<dbReference type="InterPro" id="IPR018247">
    <property type="entry name" value="EF_Hand_1_Ca_BS"/>
</dbReference>
<name>A0A5C6CFI8_9BACT</name>
<comment type="caution">
    <text evidence="2">The sequence shown here is derived from an EMBL/GenBank/DDBJ whole genome shotgun (WGS) entry which is preliminary data.</text>
</comment>
<keyword evidence="3" id="KW-1185">Reference proteome</keyword>
<dbReference type="EMBL" id="SJPS01000007">
    <property type="protein sequence ID" value="TWU22795.1"/>
    <property type="molecule type" value="Genomic_DNA"/>
</dbReference>
<evidence type="ECO:0000313" key="2">
    <source>
        <dbReference type="EMBL" id="TWU22795.1"/>
    </source>
</evidence>
<accession>A0A5C6CFI8</accession>
<dbReference type="GO" id="GO:0005509">
    <property type="term" value="F:calcium ion binding"/>
    <property type="evidence" value="ECO:0007669"/>
    <property type="project" value="InterPro"/>
</dbReference>
<dbReference type="PROSITE" id="PS00018">
    <property type="entry name" value="EF_HAND_1"/>
    <property type="match status" value="2"/>
</dbReference>
<dbReference type="InterPro" id="IPR002048">
    <property type="entry name" value="EF_hand_dom"/>
</dbReference>
<evidence type="ECO:0000259" key="1">
    <source>
        <dbReference type="PROSITE" id="PS50222"/>
    </source>
</evidence>
<feature type="domain" description="EF-hand" evidence="1">
    <location>
        <begin position="36"/>
        <end position="71"/>
    </location>
</feature>
<dbReference type="SUPFAM" id="SSF47473">
    <property type="entry name" value="EF-hand"/>
    <property type="match status" value="1"/>
</dbReference>
<dbReference type="PROSITE" id="PS51257">
    <property type="entry name" value="PROKAR_LIPOPROTEIN"/>
    <property type="match status" value="1"/>
</dbReference>
<protein>
    <recommendedName>
        <fullName evidence="1">EF-hand domain-containing protein</fullName>
    </recommendedName>
</protein>
<dbReference type="Gene3D" id="1.10.238.10">
    <property type="entry name" value="EF-hand"/>
    <property type="match status" value="1"/>
</dbReference>
<dbReference type="RefSeq" id="WP_146452536.1">
    <property type="nucleotide sequence ID" value="NZ_SJPS01000007.1"/>
</dbReference>
<evidence type="ECO:0000313" key="3">
    <source>
        <dbReference type="Proteomes" id="UP000318437"/>
    </source>
</evidence>